<dbReference type="SUPFAM" id="SSF52317">
    <property type="entry name" value="Class I glutamine amidotransferase-like"/>
    <property type="match status" value="1"/>
</dbReference>
<evidence type="ECO:0000259" key="1">
    <source>
        <dbReference type="Pfam" id="PF01965"/>
    </source>
</evidence>
<dbReference type="GO" id="GO:0005737">
    <property type="term" value="C:cytoplasm"/>
    <property type="evidence" value="ECO:0007669"/>
    <property type="project" value="TreeGrafter"/>
</dbReference>
<dbReference type="PANTHER" id="PTHR48094">
    <property type="entry name" value="PROTEIN/NUCLEIC ACID DEGLYCASE DJ-1-RELATED"/>
    <property type="match status" value="1"/>
</dbReference>
<reference evidence="2" key="1">
    <citation type="journal article" date="2020" name="mSystems">
        <title>Genome- and Community-Level Interaction Insights into Carbon Utilization and Element Cycling Functions of Hydrothermarchaeota in Hydrothermal Sediment.</title>
        <authorList>
            <person name="Zhou Z."/>
            <person name="Liu Y."/>
            <person name="Xu W."/>
            <person name="Pan J."/>
            <person name="Luo Z.H."/>
            <person name="Li M."/>
        </authorList>
    </citation>
    <scope>NUCLEOTIDE SEQUENCE [LARGE SCALE GENOMIC DNA]</scope>
    <source>
        <strain evidence="2">SpSt-791</strain>
    </source>
</reference>
<dbReference type="InterPro" id="IPR050325">
    <property type="entry name" value="Prot/Nucl_acid_deglycase"/>
</dbReference>
<dbReference type="CDD" id="cd03135">
    <property type="entry name" value="GATase1_DJ-1"/>
    <property type="match status" value="1"/>
</dbReference>
<dbReference type="Pfam" id="PF01965">
    <property type="entry name" value="DJ-1_PfpI"/>
    <property type="match status" value="1"/>
</dbReference>
<gene>
    <name evidence="2" type="ORF">ENV79_04370</name>
</gene>
<dbReference type="Gene3D" id="3.40.50.880">
    <property type="match status" value="1"/>
</dbReference>
<dbReference type="InterPro" id="IPR002818">
    <property type="entry name" value="DJ-1/PfpI"/>
</dbReference>
<accession>A0A7V5Y0A8</accession>
<comment type="caution">
    <text evidence="2">The sequence shown here is derived from an EMBL/GenBank/DDBJ whole genome shotgun (WGS) entry which is preliminary data.</text>
</comment>
<protein>
    <submittedName>
        <fullName evidence="2">DJ-1/PfpI family protein</fullName>
    </submittedName>
</protein>
<proteinExistence type="predicted"/>
<sequence>MKNFSYLILVFLLGIFCGQKKETKKSEVVKVEKKLIFLIAPKDFRDEEFKIPYDYLTNWGIKITVVSAETTEAIGMLGMKVKPDISLDNLDYKNYDGFILIGGAGSVFYWNNKKVWEICQYFNENKKLLAAICLAPITLVKSGVLSQRKATCFKDKRALEEFQNANVEYLDKEVVVDHNIITANGPQAAEKFAKAILDYLKKY</sequence>
<evidence type="ECO:0000313" key="2">
    <source>
        <dbReference type="EMBL" id="HHR48862.1"/>
    </source>
</evidence>
<dbReference type="PANTHER" id="PTHR48094:SF12">
    <property type="entry name" value="PARKINSON DISEASE PROTEIN 7 HOMOLOG"/>
    <property type="match status" value="1"/>
</dbReference>
<dbReference type="AlphaFoldDB" id="A0A7V5Y0A8"/>
<dbReference type="EMBL" id="DTHS01000027">
    <property type="protein sequence ID" value="HHR48862.1"/>
    <property type="molecule type" value="Genomic_DNA"/>
</dbReference>
<feature type="domain" description="DJ-1/PfpI" evidence="1">
    <location>
        <begin position="33"/>
        <end position="197"/>
    </location>
</feature>
<name>A0A7V5Y0A8_UNCW3</name>
<organism evidence="2">
    <name type="scientific">candidate division WOR-3 bacterium</name>
    <dbReference type="NCBI Taxonomy" id="2052148"/>
    <lineage>
        <taxon>Bacteria</taxon>
        <taxon>Bacteria division WOR-3</taxon>
    </lineage>
</organism>
<dbReference type="InterPro" id="IPR029062">
    <property type="entry name" value="Class_I_gatase-like"/>
</dbReference>